<evidence type="ECO:0000313" key="3">
    <source>
        <dbReference type="Proteomes" id="UP001530400"/>
    </source>
</evidence>
<gene>
    <name evidence="2" type="ORF">ACHAWO_007287</name>
</gene>
<dbReference type="EMBL" id="JALLPJ020001369">
    <property type="protein sequence ID" value="KAL3767344.1"/>
    <property type="molecule type" value="Genomic_DNA"/>
</dbReference>
<evidence type="ECO:0000256" key="1">
    <source>
        <dbReference type="SAM" id="MobiDB-lite"/>
    </source>
</evidence>
<name>A0ABD3MTQ5_9STRA</name>
<accession>A0ABD3MTQ5</accession>
<feature type="compositionally biased region" description="Polar residues" evidence="1">
    <location>
        <begin position="797"/>
        <end position="806"/>
    </location>
</feature>
<dbReference type="AlphaFoldDB" id="A0ABD3MTQ5"/>
<feature type="compositionally biased region" description="Basic and acidic residues" evidence="1">
    <location>
        <begin position="119"/>
        <end position="131"/>
    </location>
</feature>
<evidence type="ECO:0000313" key="2">
    <source>
        <dbReference type="EMBL" id="KAL3767344.1"/>
    </source>
</evidence>
<dbReference type="Proteomes" id="UP001530400">
    <property type="component" value="Unassembled WGS sequence"/>
</dbReference>
<feature type="compositionally biased region" description="Low complexity" evidence="1">
    <location>
        <begin position="468"/>
        <end position="482"/>
    </location>
</feature>
<sequence length="1107" mass="122200">MSTALNNWTCNCPTVQPGDKKRCGYCFAWQSSAVTTSAGVDEGDNFAVEDNGKLVGTNAGEDRDQSDDDSGDDDKASTVVLISEFLSSIKSKRAFYFHRVSLEEAAAAGCEKCKKEHETGVQTRKSHDANCPRKGKPRGLQKSNSKSERDFQVAKKPHHDSSCNMDYHQATLEEAAALGCSKYYHQAYHQATLEEAAAQGCSKCKKELISGIKTMSAHDVGCPRRRGAWGSQNNNITEGINDECTKCKKEQELGKTVPGPHNKGCPMNPKNTGKSDRKSIRSTAALPDGGDPPWRSKGNGWIGRRILYKPSAAKEETRACTKNRFYFEDGSHNGDKTDSSVIKGTILGFISERDKDSDGNPGFVCSKTGLPAMLFHVVFDQNENLLLNKDFEEWEIKEQCEWIYEETDSEDDGSETLQDDYWANEKDAFEAREKIHSPKDIRVGSKTTVETKVSNRKATPKQDPKNVSPAASTTLSKTSASRSVDDSVDSSVTINPIEQIAVVHEKMPEKDLACSAGEEAKPNLSNCSSFNEALKSALSSYASSSALRNSNNPPPPLPPPFLSHQEESTLRTALAFVMIKARNKQKQKFSDSTNIAADGDKSVNASLIVPKGLAHQTGRIGLGRFSSLNPQRDVKQNLPGRNQSILGGLLSQQRIQGRIGRLSSSKTMLTFDREMCHIRDILKLALSAVMPLYRGALYVKESAQVDETCQDGDDEEEVESNDAKSSDARNGDTKRLPSAVYSFEAGYMPISSATSGETPVDRHYASLDGLCQHAAMRLARLINDATVNSRLEQRALNSSAAKVQNEVQEKSPTGDPKEKLAGSIVTESSRGEDSRGPIRTKQIIHDAMVKLFYEDLIGNTFYDEQVDVDYCYERISADRIEKIMAACHVIHRLLFFDQVNSLASECTIAISRTLADISNNTYIGSLSSPTHVPTTNNAHQTEKRKVRVVKPNWMVSRTSYSNDRFERRSRGIDAMFRITNPVLGGAKRKNAVQSIEDASATHPLPDVVDVLTVNLLRLLECASEIRLHHHHKSSMLHQSRTTNPAADIIKEIRSTNAVELMMPIHLDEAAALYLRHPSSESSLLRPCANLMLRVHFFGLIKKLLEQV</sequence>
<comment type="caution">
    <text evidence="2">The sequence shown here is derived from an EMBL/GenBank/DDBJ whole genome shotgun (WGS) entry which is preliminary data.</text>
</comment>
<feature type="compositionally biased region" description="Acidic residues" evidence="1">
    <location>
        <begin position="708"/>
        <end position="720"/>
    </location>
</feature>
<reference evidence="2 3" key="1">
    <citation type="submission" date="2024-10" db="EMBL/GenBank/DDBJ databases">
        <title>Updated reference genomes for cyclostephanoid diatoms.</title>
        <authorList>
            <person name="Roberts W.R."/>
            <person name="Alverson A.J."/>
        </authorList>
    </citation>
    <scope>NUCLEOTIDE SEQUENCE [LARGE SCALE GENOMIC DNA]</scope>
    <source>
        <strain evidence="2 3">AJA010-31</strain>
    </source>
</reference>
<feature type="compositionally biased region" description="Basic and acidic residues" evidence="1">
    <location>
        <begin position="721"/>
        <end position="734"/>
    </location>
</feature>
<feature type="region of interest" description="Disordered" evidence="1">
    <location>
        <begin position="253"/>
        <end position="297"/>
    </location>
</feature>
<organism evidence="2 3">
    <name type="scientific">Cyclotella atomus</name>
    <dbReference type="NCBI Taxonomy" id="382360"/>
    <lineage>
        <taxon>Eukaryota</taxon>
        <taxon>Sar</taxon>
        <taxon>Stramenopiles</taxon>
        <taxon>Ochrophyta</taxon>
        <taxon>Bacillariophyta</taxon>
        <taxon>Coscinodiscophyceae</taxon>
        <taxon>Thalassiosirophycidae</taxon>
        <taxon>Stephanodiscales</taxon>
        <taxon>Stephanodiscaceae</taxon>
        <taxon>Cyclotella</taxon>
    </lineage>
</organism>
<feature type="region of interest" description="Disordered" evidence="1">
    <location>
        <begin position="42"/>
        <end position="74"/>
    </location>
</feature>
<feature type="region of interest" description="Disordered" evidence="1">
    <location>
        <begin position="708"/>
        <end position="734"/>
    </location>
</feature>
<feature type="compositionally biased region" description="Pro residues" evidence="1">
    <location>
        <begin position="552"/>
        <end position="561"/>
    </location>
</feature>
<feature type="region of interest" description="Disordered" evidence="1">
    <location>
        <begin position="544"/>
        <end position="563"/>
    </location>
</feature>
<proteinExistence type="predicted"/>
<keyword evidence="3" id="KW-1185">Reference proteome</keyword>
<protein>
    <submittedName>
        <fullName evidence="2">Uncharacterized protein</fullName>
    </submittedName>
</protein>
<feature type="region of interest" description="Disordered" evidence="1">
    <location>
        <begin position="444"/>
        <end position="489"/>
    </location>
</feature>
<feature type="region of interest" description="Disordered" evidence="1">
    <location>
        <begin position="797"/>
        <end position="838"/>
    </location>
</feature>
<feature type="region of interest" description="Disordered" evidence="1">
    <location>
        <begin position="119"/>
        <end position="162"/>
    </location>
</feature>